<protein>
    <submittedName>
        <fullName evidence="2">Uncharacterized protein</fullName>
    </submittedName>
</protein>
<sequence length="227" mass="22923">MLIEGHDGCGGGRQAAGEPLPTRPGFWTNHLLGLCGQAPDGPGPGPECFGDDGADVDAMSELLLDERTSPVFRVPFGGGAAVVVYRNTADDPGVDFLLVRPGRGRPEVLAVLGQDRWGPGLSWRELLRIADAPDPAAGGVLDPDARLLLLLPALDGDGDGGGDGGLPADAVARVGAALVAVGAPRDTAPETAGHLLGRLAPPVWHDPSGGSPLSGARPRSPAPSAEG</sequence>
<organism evidence="2 3">
    <name type="scientific">Streptomyces glaucosporus</name>
    <dbReference type="NCBI Taxonomy" id="284044"/>
    <lineage>
        <taxon>Bacteria</taxon>
        <taxon>Bacillati</taxon>
        <taxon>Actinomycetota</taxon>
        <taxon>Actinomycetes</taxon>
        <taxon>Kitasatosporales</taxon>
        <taxon>Streptomycetaceae</taxon>
        <taxon>Streptomyces</taxon>
    </lineage>
</organism>
<comment type="caution">
    <text evidence="2">The sequence shown here is derived from an EMBL/GenBank/DDBJ whole genome shotgun (WGS) entry which is preliminary data.</text>
</comment>
<name>A0ABP5VTQ1_9ACTN</name>
<evidence type="ECO:0000313" key="3">
    <source>
        <dbReference type="Proteomes" id="UP001500058"/>
    </source>
</evidence>
<dbReference type="Proteomes" id="UP001500058">
    <property type="component" value="Unassembled WGS sequence"/>
</dbReference>
<accession>A0ABP5VTQ1</accession>
<keyword evidence="3" id="KW-1185">Reference proteome</keyword>
<evidence type="ECO:0000256" key="1">
    <source>
        <dbReference type="SAM" id="MobiDB-lite"/>
    </source>
</evidence>
<feature type="region of interest" description="Disordered" evidence="1">
    <location>
        <begin position="200"/>
        <end position="227"/>
    </location>
</feature>
<dbReference type="RefSeq" id="WP_344632509.1">
    <property type="nucleotide sequence ID" value="NZ_BAAATJ010000020.1"/>
</dbReference>
<proteinExistence type="predicted"/>
<gene>
    <name evidence="2" type="ORF">GCM10010420_40680</name>
</gene>
<feature type="region of interest" description="Disordered" evidence="1">
    <location>
        <begin position="1"/>
        <end position="21"/>
    </location>
</feature>
<dbReference type="EMBL" id="BAAATJ010000020">
    <property type="protein sequence ID" value="GAA2408291.1"/>
    <property type="molecule type" value="Genomic_DNA"/>
</dbReference>
<reference evidence="3" key="1">
    <citation type="journal article" date="2019" name="Int. J. Syst. Evol. Microbiol.">
        <title>The Global Catalogue of Microorganisms (GCM) 10K type strain sequencing project: providing services to taxonomists for standard genome sequencing and annotation.</title>
        <authorList>
            <consortium name="The Broad Institute Genomics Platform"/>
            <consortium name="The Broad Institute Genome Sequencing Center for Infectious Disease"/>
            <person name="Wu L."/>
            <person name="Ma J."/>
        </authorList>
    </citation>
    <scope>NUCLEOTIDE SEQUENCE [LARGE SCALE GENOMIC DNA]</scope>
    <source>
        <strain evidence="3">JCM 6921</strain>
    </source>
</reference>
<evidence type="ECO:0000313" key="2">
    <source>
        <dbReference type="EMBL" id="GAA2408291.1"/>
    </source>
</evidence>